<proteinExistence type="predicted"/>
<dbReference type="Proteomes" id="UP000287651">
    <property type="component" value="Unassembled WGS sequence"/>
</dbReference>
<evidence type="ECO:0000256" key="1">
    <source>
        <dbReference type="SAM" id="MobiDB-lite"/>
    </source>
</evidence>
<protein>
    <submittedName>
        <fullName evidence="2">Uncharacterized protein</fullName>
    </submittedName>
</protein>
<sequence length="162" mass="17666">MHDQALAFVEPDHALRHGRRRRFVVEITGGGRGRRSPAGAPRGVRRQVTPAVPRRLRPRRPPALQGSGGEDRRARRGHGGGLRGGALRPLAVDAGERRPPARVTGRVGGLLFLLIAAEKTRVTTTRSSADLRGLVQQRRLAWVCSQNLCTCNNSITSSFLEC</sequence>
<dbReference type="AlphaFoldDB" id="A0A426Z5Z5"/>
<gene>
    <name evidence="2" type="ORF">B296_00016057</name>
</gene>
<organism evidence="2 3">
    <name type="scientific">Ensete ventricosum</name>
    <name type="common">Abyssinian banana</name>
    <name type="synonym">Musa ensete</name>
    <dbReference type="NCBI Taxonomy" id="4639"/>
    <lineage>
        <taxon>Eukaryota</taxon>
        <taxon>Viridiplantae</taxon>
        <taxon>Streptophyta</taxon>
        <taxon>Embryophyta</taxon>
        <taxon>Tracheophyta</taxon>
        <taxon>Spermatophyta</taxon>
        <taxon>Magnoliopsida</taxon>
        <taxon>Liliopsida</taxon>
        <taxon>Zingiberales</taxon>
        <taxon>Musaceae</taxon>
        <taxon>Ensete</taxon>
    </lineage>
</organism>
<name>A0A426Z5Z5_ENSVE</name>
<accession>A0A426Z5Z5</accession>
<comment type="caution">
    <text evidence="2">The sequence shown here is derived from an EMBL/GenBank/DDBJ whole genome shotgun (WGS) entry which is preliminary data.</text>
</comment>
<evidence type="ECO:0000313" key="2">
    <source>
        <dbReference type="EMBL" id="RRT59410.1"/>
    </source>
</evidence>
<evidence type="ECO:0000313" key="3">
    <source>
        <dbReference type="Proteomes" id="UP000287651"/>
    </source>
</evidence>
<feature type="region of interest" description="Disordered" evidence="1">
    <location>
        <begin position="26"/>
        <end position="100"/>
    </location>
</feature>
<dbReference type="EMBL" id="AMZH03008225">
    <property type="protein sequence ID" value="RRT59410.1"/>
    <property type="molecule type" value="Genomic_DNA"/>
</dbReference>
<reference evidence="2 3" key="1">
    <citation type="journal article" date="2014" name="Agronomy (Basel)">
        <title>A Draft Genome Sequence for Ensete ventricosum, the Drought-Tolerant Tree Against Hunger.</title>
        <authorList>
            <person name="Harrison J."/>
            <person name="Moore K.A."/>
            <person name="Paszkiewicz K."/>
            <person name="Jones T."/>
            <person name="Grant M."/>
            <person name="Ambacheew D."/>
            <person name="Muzemil S."/>
            <person name="Studholme D.J."/>
        </authorList>
    </citation>
    <scope>NUCLEOTIDE SEQUENCE [LARGE SCALE GENOMIC DNA]</scope>
</reference>